<organism evidence="1 2">
    <name type="scientific">Nocardia terpenica</name>
    <dbReference type="NCBI Taxonomy" id="455432"/>
    <lineage>
        <taxon>Bacteria</taxon>
        <taxon>Bacillati</taxon>
        <taxon>Actinomycetota</taxon>
        <taxon>Actinomycetes</taxon>
        <taxon>Mycobacteriales</taxon>
        <taxon>Nocardiaceae</taxon>
        <taxon>Nocardia</taxon>
    </lineage>
</organism>
<dbReference type="Pfam" id="PF02575">
    <property type="entry name" value="YbaB_DNA_bd"/>
    <property type="match status" value="1"/>
</dbReference>
<accession>A0A291RFZ3</accession>
<gene>
    <name evidence="1" type="ORF">CRH09_08430</name>
</gene>
<dbReference type="InterPro" id="IPR036894">
    <property type="entry name" value="YbaB-like_sf"/>
</dbReference>
<name>A0A291RFZ3_9NOCA</name>
<dbReference type="GeneID" id="88357434"/>
<dbReference type="SUPFAM" id="SSF82607">
    <property type="entry name" value="YbaB-like"/>
    <property type="match status" value="1"/>
</dbReference>
<sequence>METMPMDDWERDQIRSANARLRSELDAIQADFDREMGQVGEVQRKLAAMRVHATSPNNLARVTVDSSGAVTEITIADDAFRRSTPRTLTEDLNAAIRGGAEAAAAAREQVLAPITAIVETMPDLGEIIPGAPNLRDLRVQLSERPGEPPQRSR</sequence>
<dbReference type="EMBL" id="CP023778">
    <property type="protein sequence ID" value="ATL66220.1"/>
    <property type="molecule type" value="Genomic_DNA"/>
</dbReference>
<dbReference type="InterPro" id="IPR004401">
    <property type="entry name" value="YbaB/EbfC"/>
</dbReference>
<dbReference type="Gene3D" id="3.30.1310.10">
    <property type="entry name" value="Nucleoid-associated protein YbaB-like domain"/>
    <property type="match status" value="1"/>
</dbReference>
<evidence type="ECO:0000313" key="1">
    <source>
        <dbReference type="EMBL" id="ATL66220.1"/>
    </source>
</evidence>
<protein>
    <recommendedName>
        <fullName evidence="3">YbaB/EbfC family DNA-binding protein</fullName>
    </recommendedName>
</protein>
<dbReference type="GO" id="GO:0003677">
    <property type="term" value="F:DNA binding"/>
    <property type="evidence" value="ECO:0007669"/>
    <property type="project" value="InterPro"/>
</dbReference>
<dbReference type="KEGG" id="ntp:CRH09_08430"/>
<dbReference type="Proteomes" id="UP000221961">
    <property type="component" value="Chromosome"/>
</dbReference>
<reference evidence="1 2" key="1">
    <citation type="submission" date="2017-10" db="EMBL/GenBank/DDBJ databases">
        <title>Comparative genomics between pathogenic Norcardia.</title>
        <authorList>
            <person name="Zeng L."/>
        </authorList>
    </citation>
    <scope>NUCLEOTIDE SEQUENCE [LARGE SCALE GENOMIC DNA]</scope>
    <source>
        <strain evidence="1 2">NC_YFY_NT001</strain>
    </source>
</reference>
<dbReference type="AlphaFoldDB" id="A0A291RFZ3"/>
<dbReference type="RefSeq" id="WP_098693424.1">
    <property type="nucleotide sequence ID" value="NZ_CP023778.1"/>
</dbReference>
<evidence type="ECO:0008006" key="3">
    <source>
        <dbReference type="Google" id="ProtNLM"/>
    </source>
</evidence>
<evidence type="ECO:0000313" key="2">
    <source>
        <dbReference type="Proteomes" id="UP000221961"/>
    </source>
</evidence>
<proteinExistence type="predicted"/>